<evidence type="ECO:0000256" key="1">
    <source>
        <dbReference type="ARBA" id="ARBA00001412"/>
    </source>
</evidence>
<protein>
    <recommendedName>
        <fullName evidence="3">beta-galactosidase</fullName>
        <ecNumber evidence="3">3.2.1.23</ecNumber>
    </recommendedName>
</protein>
<evidence type="ECO:0000313" key="9">
    <source>
        <dbReference type="EMBL" id="SEA71469.1"/>
    </source>
</evidence>
<reference evidence="9 10" key="1">
    <citation type="submission" date="2016-10" db="EMBL/GenBank/DDBJ databases">
        <authorList>
            <person name="de Groot N.N."/>
        </authorList>
    </citation>
    <scope>NUCLEOTIDE SEQUENCE [LARGE SCALE GENOMIC DNA]</scope>
    <source>
        <strain evidence="9 10">NLAE-zl-G339</strain>
    </source>
</reference>
<dbReference type="GO" id="GO:0009341">
    <property type="term" value="C:beta-galactosidase complex"/>
    <property type="evidence" value="ECO:0007669"/>
    <property type="project" value="TreeGrafter"/>
</dbReference>
<dbReference type="Pfam" id="PF00703">
    <property type="entry name" value="Glyco_hydro_2"/>
    <property type="match status" value="1"/>
</dbReference>
<comment type="catalytic activity">
    <reaction evidence="1">
        <text>Hydrolysis of terminal non-reducing beta-D-galactose residues in beta-D-galactosides.</text>
        <dbReference type="EC" id="3.2.1.23"/>
    </reaction>
</comment>
<dbReference type="InterPro" id="IPR013783">
    <property type="entry name" value="Ig-like_fold"/>
</dbReference>
<evidence type="ECO:0000256" key="2">
    <source>
        <dbReference type="ARBA" id="ARBA00007401"/>
    </source>
</evidence>
<name>A0A1H4DGA9_9BACE</name>
<dbReference type="AlphaFoldDB" id="A0A1H4DGA9"/>
<dbReference type="SUPFAM" id="SSF49303">
    <property type="entry name" value="beta-Galactosidase/glucuronidase domain"/>
    <property type="match status" value="1"/>
</dbReference>
<feature type="domain" description="Glycoside hydrolase family 2 immunoglobulin-like beta-sandwich" evidence="7">
    <location>
        <begin position="24"/>
        <end position="118"/>
    </location>
</feature>
<dbReference type="InterPro" id="IPR006103">
    <property type="entry name" value="Glyco_hydro_2_cat"/>
</dbReference>
<organism evidence="9 10">
    <name type="scientific">Bacteroides xylanisolvens</name>
    <dbReference type="NCBI Taxonomy" id="371601"/>
    <lineage>
        <taxon>Bacteria</taxon>
        <taxon>Pseudomonadati</taxon>
        <taxon>Bacteroidota</taxon>
        <taxon>Bacteroidia</taxon>
        <taxon>Bacteroidales</taxon>
        <taxon>Bacteroidaceae</taxon>
        <taxon>Bacteroides</taxon>
    </lineage>
</organism>
<dbReference type="SUPFAM" id="SSF51445">
    <property type="entry name" value="(Trans)glycosidases"/>
    <property type="match status" value="1"/>
</dbReference>
<evidence type="ECO:0000259" key="7">
    <source>
        <dbReference type="Pfam" id="PF00703"/>
    </source>
</evidence>
<feature type="chain" id="PRO_5010274501" description="beta-galactosidase" evidence="6">
    <location>
        <begin position="20"/>
        <end position="955"/>
    </location>
</feature>
<evidence type="ECO:0000256" key="6">
    <source>
        <dbReference type="SAM" id="SignalP"/>
    </source>
</evidence>
<dbReference type="PANTHER" id="PTHR46323:SF2">
    <property type="entry name" value="BETA-GALACTOSIDASE"/>
    <property type="match status" value="1"/>
</dbReference>
<dbReference type="Gene3D" id="3.20.20.80">
    <property type="entry name" value="Glycosidases"/>
    <property type="match status" value="1"/>
</dbReference>
<keyword evidence="5" id="KW-0326">Glycosidase</keyword>
<gene>
    <name evidence="9" type="ORF">SAMN04487924_11177</name>
</gene>
<evidence type="ECO:0000256" key="4">
    <source>
        <dbReference type="ARBA" id="ARBA00022801"/>
    </source>
</evidence>
<dbReference type="EC" id="3.2.1.23" evidence="3"/>
<feature type="signal peptide" evidence="6">
    <location>
        <begin position="1"/>
        <end position="19"/>
    </location>
</feature>
<dbReference type="InterPro" id="IPR036156">
    <property type="entry name" value="Beta-gal/glucu_dom_sf"/>
</dbReference>
<keyword evidence="4 9" id="KW-0378">Hydrolase</keyword>
<dbReference type="Proteomes" id="UP000183040">
    <property type="component" value="Unassembled WGS sequence"/>
</dbReference>
<comment type="similarity">
    <text evidence="2">Belongs to the glycosyl hydrolase 2 family.</text>
</comment>
<feature type="domain" description="Glycoside hydrolase family 2 catalytic" evidence="8">
    <location>
        <begin position="121"/>
        <end position="326"/>
    </location>
</feature>
<dbReference type="EMBL" id="FNRP01000011">
    <property type="protein sequence ID" value="SEA71469.1"/>
    <property type="molecule type" value="Genomic_DNA"/>
</dbReference>
<dbReference type="RefSeq" id="WP_074706410.1">
    <property type="nucleotide sequence ID" value="NZ_FNRP01000011.1"/>
</dbReference>
<dbReference type="Pfam" id="PF02836">
    <property type="entry name" value="Glyco_hydro_2_C"/>
    <property type="match status" value="1"/>
</dbReference>
<dbReference type="GO" id="GO:0005990">
    <property type="term" value="P:lactose catabolic process"/>
    <property type="evidence" value="ECO:0007669"/>
    <property type="project" value="TreeGrafter"/>
</dbReference>
<evidence type="ECO:0000259" key="8">
    <source>
        <dbReference type="Pfam" id="PF02836"/>
    </source>
</evidence>
<evidence type="ECO:0000313" key="10">
    <source>
        <dbReference type="Proteomes" id="UP000183040"/>
    </source>
</evidence>
<dbReference type="InterPro" id="IPR017853">
    <property type="entry name" value="GH"/>
</dbReference>
<dbReference type="InterPro" id="IPR050347">
    <property type="entry name" value="Bact_Beta-galactosidase"/>
</dbReference>
<evidence type="ECO:0000256" key="3">
    <source>
        <dbReference type="ARBA" id="ARBA00012756"/>
    </source>
</evidence>
<dbReference type="InterPro" id="IPR006102">
    <property type="entry name" value="Ig-like_GH2"/>
</dbReference>
<dbReference type="GO" id="GO:0004565">
    <property type="term" value="F:beta-galactosidase activity"/>
    <property type="evidence" value="ECO:0007669"/>
    <property type="project" value="UniProtKB-EC"/>
</dbReference>
<proteinExistence type="inferred from homology"/>
<keyword evidence="6" id="KW-0732">Signal</keyword>
<evidence type="ECO:0000256" key="5">
    <source>
        <dbReference type="ARBA" id="ARBA00023295"/>
    </source>
</evidence>
<dbReference type="PANTHER" id="PTHR46323">
    <property type="entry name" value="BETA-GALACTOSIDASE"/>
    <property type="match status" value="1"/>
</dbReference>
<sequence length="955" mass="108688">MRTKLLGAFCLLFPLLSVAADIQRITPITSDNSVKIEVTLSAEAGEHLLLDATIIGSQNKEKLCNFSKEYLFNHKTDTTVILATDQLTPKLWSPVSPVLYDLTLKAGKQTFQKRIGFRKFEMHNGVFYLNDKPIYLRGNAINPPERGIPEQLEQSKDFARDYVRYMKSLHINIIRIPDNQNWMDVCDEEGMMIFAGRYGRPKHATKTAPPTDFELSLKTYKEIDLGPFTSHPSVVIYILSNEMPYEGKVGDLYRDFLTRMYQELKKWDSTRLYICNAGYGLGKSADIYDVHRYWGWYYNSFLTYLNMRDKAMWQNPGKVQPITFTECVGNYTGIDGRFNLCSRTKQPGSQKCWTGHLPDAEQAEAAMAYQAFVLKNATELFRRLRSQNDCLAGTMPFTIVFHHWDGVSSFAEMKPKPVARQYQLSYQPILLSWENWQSQVYAGKKLSVVAHVVNDDDYGNGLSNARLHWWIEHEGKKVISGENEFPFVPYYGTDKLPLTINIPQNLPTGDYLLKGEIYSKDKKVSYNESELFIAGKDWNNPADTETTVFVYDTTPEQQTLNCLQRKGYSVKTASSLTKLPMHSTFVIGKDSWDDNLDRQTEELKAYVNKGGRIICLEQNQTTFNSSWLPVKVKFLEHSNNDPVYLSPSLAYKDGMNINLERPYHPIFSGLNPRMFRLWADYTSYDESKNGFPAIYPVNTGYELQSPSIEDVAILANYSRALAGTALSELFVGKGSILLSGFDLIDHCEVDPVADKLLSNIIQYMAVNKKHEQYVAVNDSIIWGDYASERGIVNAPCNGLMVNTIPIIPKGQEELPKYKVQVDEYGYQYAGSYGGWNSKPGVQYVTYGRRPMAPFTFSRGGSPIVDTSSTVGEGYFYLALPRKAKTMVTVLENPVDEPLNISLSVTDGTWEKYIIQPKQQLIIRTNISHLKNKMKVTLKGDRRTILLKTIIKKTQK</sequence>
<dbReference type="Gene3D" id="2.60.40.10">
    <property type="entry name" value="Immunoglobulins"/>
    <property type="match status" value="1"/>
</dbReference>
<accession>A0A1H4DGA9</accession>